<evidence type="ECO:0000256" key="3">
    <source>
        <dbReference type="ARBA" id="ARBA00022782"/>
    </source>
</evidence>
<proteinExistence type="inferred from homology"/>
<dbReference type="Proteomes" id="UP000091857">
    <property type="component" value="Chromosome 9"/>
</dbReference>
<evidence type="ECO:0000256" key="6">
    <source>
        <dbReference type="SAM" id="MobiDB-lite"/>
    </source>
</evidence>
<comment type="similarity">
    <text evidence="1 5">Belongs to the Frigida family.</text>
</comment>
<reference evidence="8" key="1">
    <citation type="journal article" date="2016" name="Nat. Biotechnol.">
        <title>Sequencing wild and cultivated cassava and related species reveals extensive interspecific hybridization and genetic diversity.</title>
        <authorList>
            <person name="Bredeson J.V."/>
            <person name="Lyons J.B."/>
            <person name="Prochnik S.E."/>
            <person name="Wu G.A."/>
            <person name="Ha C.M."/>
            <person name="Edsinger-Gonzales E."/>
            <person name="Grimwood J."/>
            <person name="Schmutz J."/>
            <person name="Rabbi I.Y."/>
            <person name="Egesi C."/>
            <person name="Nauluvula P."/>
            <person name="Lebot V."/>
            <person name="Ndunguru J."/>
            <person name="Mkamilo G."/>
            <person name="Bart R.S."/>
            <person name="Setter T.L."/>
            <person name="Gleadow R.M."/>
            <person name="Kulakow P."/>
            <person name="Ferguson M.E."/>
            <person name="Rounsley S."/>
            <person name="Rokhsar D.S."/>
        </authorList>
    </citation>
    <scope>NUCLEOTIDE SEQUENCE [LARGE SCALE GENOMIC DNA]</scope>
    <source>
        <strain evidence="8">cv. AM560-2</strain>
    </source>
</reference>
<dbReference type="GO" id="GO:0009908">
    <property type="term" value="P:flower development"/>
    <property type="evidence" value="ECO:0007669"/>
    <property type="project" value="UniProtKB-KW"/>
</dbReference>
<evidence type="ECO:0000256" key="5">
    <source>
        <dbReference type="RuleBase" id="RU364012"/>
    </source>
</evidence>
<dbReference type="EMBL" id="CM004395">
    <property type="protein sequence ID" value="OAY42186.1"/>
    <property type="molecule type" value="Genomic_DNA"/>
</dbReference>
<name>A0A2C9VCZ5_MANES</name>
<evidence type="ECO:0000313" key="8">
    <source>
        <dbReference type="Proteomes" id="UP000091857"/>
    </source>
</evidence>
<comment type="caution">
    <text evidence="7">The sequence shown here is derived from an EMBL/GenBank/DDBJ whole genome shotgun (WGS) entry which is preliminary data.</text>
</comment>
<dbReference type="GO" id="GO:0030154">
    <property type="term" value="P:cell differentiation"/>
    <property type="evidence" value="ECO:0007669"/>
    <property type="project" value="UniProtKB-KW"/>
</dbReference>
<dbReference type="Pfam" id="PF07899">
    <property type="entry name" value="Frigida"/>
    <property type="match status" value="1"/>
</dbReference>
<dbReference type="OrthoDB" id="1166041at2759"/>
<dbReference type="AlphaFoldDB" id="A0A2C9VCZ5"/>
<keyword evidence="3 5" id="KW-0221">Differentiation</keyword>
<protein>
    <recommendedName>
        <fullName evidence="5">FRIGIDA-like protein</fullName>
    </recommendedName>
</protein>
<accession>A0A2C9VCZ5</accession>
<keyword evidence="2 5" id="KW-0217">Developmental protein</keyword>
<keyword evidence="4 5" id="KW-0287">Flowering</keyword>
<dbReference type="Gramene" id="Manes.09G159900.1.v8.1">
    <property type="protein sequence ID" value="Manes.09G159900.1.v8.1.CDS"/>
    <property type="gene ID" value="Manes.09G159900.v8.1"/>
</dbReference>
<organism evidence="7 8">
    <name type="scientific">Manihot esculenta</name>
    <name type="common">Cassava</name>
    <name type="synonym">Jatropha manihot</name>
    <dbReference type="NCBI Taxonomy" id="3983"/>
    <lineage>
        <taxon>Eukaryota</taxon>
        <taxon>Viridiplantae</taxon>
        <taxon>Streptophyta</taxon>
        <taxon>Embryophyta</taxon>
        <taxon>Tracheophyta</taxon>
        <taxon>Spermatophyta</taxon>
        <taxon>Magnoliopsida</taxon>
        <taxon>eudicotyledons</taxon>
        <taxon>Gunneridae</taxon>
        <taxon>Pentapetalae</taxon>
        <taxon>rosids</taxon>
        <taxon>fabids</taxon>
        <taxon>Malpighiales</taxon>
        <taxon>Euphorbiaceae</taxon>
        <taxon>Crotonoideae</taxon>
        <taxon>Manihoteae</taxon>
        <taxon>Manihot</taxon>
    </lineage>
</organism>
<sequence length="613" mass="68391">MSSTTDQIFSDQKPEPQNLRKTFSKLKKYTSKLANFALQWQDLEDHFLSIKTQLQELEKTLNINSLQSFSPQRENPQRVIGGALTRPAVQAENRNPESKTLNCETKPPVASQKENLESKKIWRSRSKDSVIPIDSGKSLLLYLNERVKEHEVLKSDVYKALKGASHPEKLVLEALRFFYPSDSRKDNLGKDVSITRKSCTVLLEGLSRLGPLVGSQGREEALRMALEWEEKMKKSLEVLGFLMLVAVFGLVDEFDKEGMLKHFDNVVVREQAPELFRVLGFADEAHDFIQRLISKNKILEAVPFIFAFGLVDKFPPVPLLRMHAERAEKNYKKICSRGRNSLKAVDDATGTEIAALTGILRLIKKYELHSEYSPELIRNRILQLKKQKDEKKAASSTKPVVQLQLQIGNKRNAPDNPQQNHQDTNKRLRTVATSVPSSNISVHATANLKVSSNYQVAGLQRSEPPMPGRIKPATSITSASVSATLTGQSTRLSHMHTASLRPGQGAQQLVHSSRVYNFPGTPVTAPTTLFDARAGYALCTVPMSSVPGQYRPIGSAPVSHRYTSTLGPYRSMTSTSFGPNMSTLGASYHTNIRNENTGRLGSTGFPYKNWHGI</sequence>
<dbReference type="InterPro" id="IPR012474">
    <property type="entry name" value="Frigida"/>
</dbReference>
<dbReference type="PANTHER" id="PTHR31791">
    <property type="entry name" value="FRIGIDA-LIKE PROTEIN 3-RELATED"/>
    <property type="match status" value="1"/>
</dbReference>
<gene>
    <name evidence="7" type="ORF">MANES_09G159900v8</name>
</gene>
<keyword evidence="8" id="KW-1185">Reference proteome</keyword>
<evidence type="ECO:0000256" key="4">
    <source>
        <dbReference type="ARBA" id="ARBA00023089"/>
    </source>
</evidence>
<evidence type="ECO:0000256" key="1">
    <source>
        <dbReference type="ARBA" id="ARBA00008956"/>
    </source>
</evidence>
<evidence type="ECO:0000313" key="7">
    <source>
        <dbReference type="EMBL" id="OAY42186.1"/>
    </source>
</evidence>
<dbReference type="STRING" id="3983.A0A2C9VCZ5"/>
<feature type="region of interest" description="Disordered" evidence="6">
    <location>
        <begin position="84"/>
        <end position="116"/>
    </location>
</feature>
<evidence type="ECO:0000256" key="2">
    <source>
        <dbReference type="ARBA" id="ARBA00022473"/>
    </source>
</evidence>
<dbReference type="PANTHER" id="PTHR31791:SF32">
    <property type="entry name" value="FRIGIDA-LIKE PROTEIN"/>
    <property type="match status" value="1"/>
</dbReference>